<dbReference type="HOGENOM" id="CLU_2000947_0_0_9"/>
<protein>
    <submittedName>
        <fullName evidence="1">Uncharacterized protein</fullName>
    </submittedName>
</protein>
<proteinExistence type="predicted"/>
<organism evidence="1 2">
    <name type="scientific">Lactobacillus crispatus FB077-07</name>
    <dbReference type="NCBI Taxonomy" id="883092"/>
    <lineage>
        <taxon>Bacteria</taxon>
        <taxon>Bacillati</taxon>
        <taxon>Bacillota</taxon>
        <taxon>Bacilli</taxon>
        <taxon>Lactobacillales</taxon>
        <taxon>Lactobacillaceae</taxon>
        <taxon>Lactobacillus</taxon>
    </lineage>
</organism>
<evidence type="ECO:0000313" key="1">
    <source>
        <dbReference type="EMBL" id="EKB62153.1"/>
    </source>
</evidence>
<evidence type="ECO:0000313" key="2">
    <source>
        <dbReference type="Proteomes" id="UP000004722"/>
    </source>
</evidence>
<name>K1MI66_9LACO</name>
<dbReference type="AlphaFoldDB" id="K1MI66"/>
<reference evidence="1 2" key="1">
    <citation type="submission" date="2012-07" db="EMBL/GenBank/DDBJ databases">
        <title>The Genome Sequence of Lactobacillus crispatus FB077-07.</title>
        <authorList>
            <consortium name="The Broad Institute Genome Sequencing Platform"/>
            <person name="Earl A."/>
            <person name="Ward D."/>
            <person name="Feldgarden M."/>
            <person name="Gevers D."/>
            <person name="Saerens B."/>
            <person name="Vaneechoutte M."/>
            <person name="Walker B."/>
            <person name="Young S.K."/>
            <person name="Zeng Q."/>
            <person name="Gargeya S."/>
            <person name="Fitzgerald M."/>
            <person name="Haas B."/>
            <person name="Abouelleil A."/>
            <person name="Alvarado L."/>
            <person name="Arachchi H.M."/>
            <person name="Berlin A.M."/>
            <person name="Chapman S.B."/>
            <person name="Goldberg J."/>
            <person name="Griggs A."/>
            <person name="Gujja S."/>
            <person name="Hansen M."/>
            <person name="Howarth C."/>
            <person name="Imamovic A."/>
            <person name="Larimer J."/>
            <person name="McCowen C."/>
            <person name="Montmayeur A."/>
            <person name="Murphy C."/>
            <person name="Neiman D."/>
            <person name="Pearson M."/>
            <person name="Priest M."/>
            <person name="Roberts A."/>
            <person name="Saif S."/>
            <person name="Shea T."/>
            <person name="Sisk P."/>
            <person name="Sykes S."/>
            <person name="Wortman J."/>
            <person name="Nusbaum C."/>
            <person name="Birren B."/>
        </authorList>
    </citation>
    <scope>NUCLEOTIDE SEQUENCE [LARGE SCALE GENOMIC DNA]</scope>
    <source>
        <strain evidence="1 2">FB077-07</strain>
    </source>
</reference>
<dbReference type="RefSeq" id="WP_005729855.1">
    <property type="nucleotide sequence ID" value="NZ_JH932275.1"/>
</dbReference>
<accession>K1MI66</accession>
<dbReference type="Proteomes" id="UP000004722">
    <property type="component" value="Unassembled WGS sequence"/>
</dbReference>
<dbReference type="PATRIC" id="fig|883092.3.peg.2361"/>
<gene>
    <name evidence="1" type="ORF">HMPREF9249_02376</name>
</gene>
<comment type="caution">
    <text evidence="1">The sequence shown here is derived from an EMBL/GenBank/DDBJ whole genome shotgun (WGS) entry which is preliminary data.</text>
</comment>
<dbReference type="EMBL" id="AGZG01000115">
    <property type="protein sequence ID" value="EKB62153.1"/>
    <property type="molecule type" value="Genomic_DNA"/>
</dbReference>
<sequence>MERETYTNLTLKLEKLYDHEIAFIMKNVIPNDDGSHSWIKRSAKIKTAYDILNFVLADDREFEESLSLFVKLDLGTAFEAVVYSNALQSVWASCNYEDNWIKLLNSALVNVFKAKMLQKSSINR</sequence>